<evidence type="ECO:0000313" key="1">
    <source>
        <dbReference type="EMBL" id="OMO62917.1"/>
    </source>
</evidence>
<organism evidence="1 2">
    <name type="scientific">Corchorus olitorius</name>
    <dbReference type="NCBI Taxonomy" id="93759"/>
    <lineage>
        <taxon>Eukaryota</taxon>
        <taxon>Viridiplantae</taxon>
        <taxon>Streptophyta</taxon>
        <taxon>Embryophyta</taxon>
        <taxon>Tracheophyta</taxon>
        <taxon>Spermatophyta</taxon>
        <taxon>Magnoliopsida</taxon>
        <taxon>eudicotyledons</taxon>
        <taxon>Gunneridae</taxon>
        <taxon>Pentapetalae</taxon>
        <taxon>rosids</taxon>
        <taxon>malvids</taxon>
        <taxon>Malvales</taxon>
        <taxon>Malvaceae</taxon>
        <taxon>Grewioideae</taxon>
        <taxon>Apeibeae</taxon>
        <taxon>Corchorus</taxon>
    </lineage>
</organism>
<dbReference type="EMBL" id="AWUE01021238">
    <property type="protein sequence ID" value="OMO62917.1"/>
    <property type="molecule type" value="Genomic_DNA"/>
</dbReference>
<proteinExistence type="predicted"/>
<evidence type="ECO:0000313" key="2">
    <source>
        <dbReference type="Proteomes" id="UP000187203"/>
    </source>
</evidence>
<sequence>MFTASRSLRLWGSSVGFIPSSSSFDFTSLKSLRSFGLRFKGSKGKEGLLAVLRLDSDTNSGEWLDQETLDGNYGGSEARHSGASGGAISRLKRQWRNESMVVSSSGG</sequence>
<accession>A0A1R3GXY9</accession>
<gene>
    <name evidence="1" type="ORF">COLO4_32821</name>
</gene>
<name>A0A1R3GXY9_9ROSI</name>
<dbReference type="AlphaFoldDB" id="A0A1R3GXY9"/>
<protein>
    <submittedName>
        <fullName evidence="1">Uncharacterized protein</fullName>
    </submittedName>
</protein>
<reference evidence="2" key="1">
    <citation type="submission" date="2013-09" db="EMBL/GenBank/DDBJ databases">
        <title>Corchorus olitorius genome sequencing.</title>
        <authorList>
            <person name="Alam M."/>
            <person name="Haque M.S."/>
            <person name="Islam M.S."/>
            <person name="Emdad E.M."/>
            <person name="Islam M.M."/>
            <person name="Ahmed B."/>
            <person name="Halim A."/>
            <person name="Hossen Q.M.M."/>
            <person name="Hossain M.Z."/>
            <person name="Ahmed R."/>
            <person name="Khan M.M."/>
            <person name="Islam R."/>
            <person name="Rashid M.M."/>
            <person name="Khan S.A."/>
            <person name="Rahman M.S."/>
            <person name="Alam M."/>
            <person name="Yahiya A.S."/>
            <person name="Khan M.S."/>
            <person name="Azam M.S."/>
            <person name="Haque T."/>
            <person name="Lashkar M.Z.H."/>
            <person name="Akhand A.I."/>
            <person name="Morshed G."/>
            <person name="Roy S."/>
            <person name="Uddin K.S."/>
            <person name="Rabeya T."/>
            <person name="Hossain A.S."/>
            <person name="Chowdhury A."/>
            <person name="Snigdha A.R."/>
            <person name="Mortoza M.S."/>
            <person name="Matin S.A."/>
            <person name="Hoque S.M.E."/>
            <person name="Islam M.K."/>
            <person name="Roy D.K."/>
            <person name="Haider R."/>
            <person name="Moosa M.M."/>
            <person name="Elias S.M."/>
            <person name="Hasan A.M."/>
            <person name="Jahan S."/>
            <person name="Shafiuddin M."/>
            <person name="Mahmood N."/>
            <person name="Shommy N.S."/>
        </authorList>
    </citation>
    <scope>NUCLEOTIDE SEQUENCE [LARGE SCALE GENOMIC DNA]</scope>
    <source>
        <strain evidence="2">cv. O-4</strain>
    </source>
</reference>
<keyword evidence="2" id="KW-1185">Reference proteome</keyword>
<dbReference type="Proteomes" id="UP000187203">
    <property type="component" value="Unassembled WGS sequence"/>
</dbReference>
<comment type="caution">
    <text evidence="1">The sequence shown here is derived from an EMBL/GenBank/DDBJ whole genome shotgun (WGS) entry which is preliminary data.</text>
</comment>